<dbReference type="Proteomes" id="UP000315252">
    <property type="component" value="Unassembled WGS sequence"/>
</dbReference>
<feature type="domain" description="SnoaL-like" evidence="2">
    <location>
        <begin position="134"/>
        <end position="255"/>
    </location>
</feature>
<evidence type="ECO:0000259" key="1">
    <source>
        <dbReference type="Pfam" id="PF12680"/>
    </source>
</evidence>
<accession>A0A545TL31</accession>
<feature type="domain" description="SnoaL-like" evidence="1">
    <location>
        <begin position="15"/>
        <end position="91"/>
    </location>
</feature>
<gene>
    <name evidence="3" type="ORF">FKG95_20425</name>
</gene>
<sequence>MECTVTEQLMIETLVRAIFDAYRKNDSSGFLERLHPDFRFTSPYDDAIDSDSFMERCWPGHHQVTDHRLRQIFTDGETAFVHYEFWTATGDILQNVERLVFRKDLLFSIEVFFGDPPAGQGRWKNEDIKPAAAVRKLISDRYQSIRDKDGDGTMSAVSDTALMFDVVEPLCHTDASDMRQRMKEWFDKFDGPVKIELKDLVVSADGDTAFAHSLNRYKGTFKAGGSTDMWVRHTSCYRLKEDGWQLVHEHLSVPFDVHTGKWSLDLQPA</sequence>
<dbReference type="InterPro" id="IPR032710">
    <property type="entry name" value="NTF2-like_dom_sf"/>
</dbReference>
<proteinExistence type="predicted"/>
<dbReference type="Pfam" id="PF13474">
    <property type="entry name" value="SnoaL_3"/>
    <property type="match status" value="1"/>
</dbReference>
<comment type="caution">
    <text evidence="3">The sequence shown here is derived from an EMBL/GenBank/DDBJ whole genome shotgun (WGS) entry which is preliminary data.</text>
</comment>
<name>A0A545TL31_9PROT</name>
<keyword evidence="4" id="KW-1185">Reference proteome</keyword>
<dbReference type="Pfam" id="PF12680">
    <property type="entry name" value="SnoaL_2"/>
    <property type="match status" value="1"/>
</dbReference>
<dbReference type="Gene3D" id="3.10.450.50">
    <property type="match status" value="2"/>
</dbReference>
<dbReference type="AlphaFoldDB" id="A0A545TL31"/>
<dbReference type="EMBL" id="VHSH01000007">
    <property type="protein sequence ID" value="TQV77908.1"/>
    <property type="molecule type" value="Genomic_DNA"/>
</dbReference>
<reference evidence="3 4" key="1">
    <citation type="submission" date="2019-06" db="EMBL/GenBank/DDBJ databases">
        <title>Whole genome sequence for Rhodospirillaceae sp. R148.</title>
        <authorList>
            <person name="Wang G."/>
        </authorList>
    </citation>
    <scope>NUCLEOTIDE SEQUENCE [LARGE SCALE GENOMIC DNA]</scope>
    <source>
        <strain evidence="3 4">R148</strain>
    </source>
</reference>
<protein>
    <recommendedName>
        <fullName evidence="1 2">SnoaL-like domain-containing protein</fullName>
    </recommendedName>
</protein>
<dbReference type="SUPFAM" id="SSF54427">
    <property type="entry name" value="NTF2-like"/>
    <property type="match status" value="2"/>
</dbReference>
<evidence type="ECO:0000259" key="2">
    <source>
        <dbReference type="Pfam" id="PF13474"/>
    </source>
</evidence>
<organism evidence="3 4">
    <name type="scientific">Denitrobaculum tricleocarpae</name>
    <dbReference type="NCBI Taxonomy" id="2591009"/>
    <lineage>
        <taxon>Bacteria</taxon>
        <taxon>Pseudomonadati</taxon>
        <taxon>Pseudomonadota</taxon>
        <taxon>Alphaproteobacteria</taxon>
        <taxon>Rhodospirillales</taxon>
        <taxon>Rhodospirillaceae</taxon>
        <taxon>Denitrobaculum</taxon>
    </lineage>
</organism>
<evidence type="ECO:0000313" key="3">
    <source>
        <dbReference type="EMBL" id="TQV77908.1"/>
    </source>
</evidence>
<dbReference type="InterPro" id="IPR037401">
    <property type="entry name" value="SnoaL-like"/>
</dbReference>
<evidence type="ECO:0000313" key="4">
    <source>
        <dbReference type="Proteomes" id="UP000315252"/>
    </source>
</evidence>
<dbReference type="OrthoDB" id="9812295at2"/>